<keyword evidence="2" id="KW-1185">Reference proteome</keyword>
<reference evidence="1 2" key="1">
    <citation type="journal article" date="2021" name="Appl. Environ. Microbiol.">
        <title>Genetic linkage and physical mapping for an oyster mushroom Pleurotus cornucopiae and QTL analysis for the trait cap color.</title>
        <authorList>
            <person name="Zhang Y."/>
            <person name="Gao W."/>
            <person name="Sonnenberg A."/>
            <person name="Chen Q."/>
            <person name="Zhang J."/>
            <person name="Huang C."/>
        </authorList>
    </citation>
    <scope>NUCLEOTIDE SEQUENCE [LARGE SCALE GENOMIC DNA]</scope>
    <source>
        <strain evidence="1">CCMSSC00406</strain>
    </source>
</reference>
<dbReference type="Proteomes" id="UP000824881">
    <property type="component" value="Unassembled WGS sequence"/>
</dbReference>
<organism evidence="1 2">
    <name type="scientific">Pleurotus cornucopiae</name>
    <name type="common">Cornucopia mushroom</name>
    <dbReference type="NCBI Taxonomy" id="5321"/>
    <lineage>
        <taxon>Eukaryota</taxon>
        <taxon>Fungi</taxon>
        <taxon>Dikarya</taxon>
        <taxon>Basidiomycota</taxon>
        <taxon>Agaricomycotina</taxon>
        <taxon>Agaricomycetes</taxon>
        <taxon>Agaricomycetidae</taxon>
        <taxon>Agaricales</taxon>
        <taxon>Pleurotineae</taxon>
        <taxon>Pleurotaceae</taxon>
        <taxon>Pleurotus</taxon>
    </lineage>
</organism>
<evidence type="ECO:0000313" key="1">
    <source>
        <dbReference type="EMBL" id="KAG9219211.1"/>
    </source>
</evidence>
<dbReference type="EMBL" id="WQMT02000009">
    <property type="protein sequence ID" value="KAG9219211.1"/>
    <property type="molecule type" value="Genomic_DNA"/>
</dbReference>
<proteinExistence type="predicted"/>
<evidence type="ECO:0000313" key="2">
    <source>
        <dbReference type="Proteomes" id="UP000824881"/>
    </source>
</evidence>
<protein>
    <submittedName>
        <fullName evidence="1">Uncharacterized protein</fullName>
    </submittedName>
</protein>
<name>A0ACB7IMY6_PLECO</name>
<comment type="caution">
    <text evidence="1">The sequence shown here is derived from an EMBL/GenBank/DDBJ whole genome shotgun (WGS) entry which is preliminary data.</text>
</comment>
<gene>
    <name evidence="1" type="ORF">CCMSSC00406_0001621</name>
</gene>
<accession>A0ACB7IMY6</accession>
<sequence length="371" mass="41412">MPEDSTRWKTIVPVIEELKDRAKQLGLWNLFLSKRHYPEHGTDFTNLEYAVMAELLGTWPLRSLQPADHLFQRCWRSMATAEQQKKWLEPSAFAMTETFIASSDATNIRTSLGREGDEIVINGHKWWISGAEQQSVVLVPADAPGVRVIRPMKVFGYDDAPEGHCEIIYDNVRVPVTNLVLGWGKGFEIIQGRLGPGRIHHCMRAIGAASAALDLMLQRVTDPAKKTFGKYLHEHGSVIADIARSRAEIESSRLLVLSAALQIDNFTAKGALKEIGIAKFFVPSMALGVIDRAIQAHGAEGVCQDQHLAKSWAELRTMRIADGPDAVHLQQVGQRELRRANEVVERATAIKKKEKEILEKAGLRSKSHSYL</sequence>